<dbReference type="PANTHER" id="PTHR11104">
    <property type="entry name" value="AMINOGLYCOSIDE N3-ACETYLTRANSFERASE"/>
    <property type="match status" value="1"/>
</dbReference>
<keyword evidence="2 4" id="KW-0808">Transferase</keyword>
<comment type="caution">
    <text evidence="5">The sequence shown here is derived from an EMBL/GenBank/DDBJ whole genome shotgun (WGS) entry which is preliminary data.</text>
</comment>
<evidence type="ECO:0000256" key="4">
    <source>
        <dbReference type="RuleBase" id="RU365031"/>
    </source>
</evidence>
<comment type="similarity">
    <text evidence="1 4">Belongs to the antibiotic N-acetyltransferase family.</text>
</comment>
<dbReference type="InterPro" id="IPR028345">
    <property type="entry name" value="Antibiotic_NAT-like"/>
</dbReference>
<comment type="catalytic activity">
    <reaction evidence="4">
        <text>a 2-deoxystreptamine antibiotic + acetyl-CoA = an N(3)-acetyl-2-deoxystreptamine antibiotic + CoA + H(+)</text>
        <dbReference type="Rhea" id="RHEA:12665"/>
        <dbReference type="ChEBI" id="CHEBI:15378"/>
        <dbReference type="ChEBI" id="CHEBI:57287"/>
        <dbReference type="ChEBI" id="CHEBI:57288"/>
        <dbReference type="ChEBI" id="CHEBI:57921"/>
        <dbReference type="ChEBI" id="CHEBI:77452"/>
        <dbReference type="EC" id="2.3.1.81"/>
    </reaction>
</comment>
<evidence type="ECO:0000313" key="6">
    <source>
        <dbReference type="Proteomes" id="UP000666915"/>
    </source>
</evidence>
<gene>
    <name evidence="5" type="ORF">J4557_03495</name>
</gene>
<name>A0ABS3QS50_9ACTN</name>
<keyword evidence="3 4" id="KW-0012">Acyltransferase</keyword>
<proteinExistence type="inferred from homology"/>
<keyword evidence="6" id="KW-1185">Reference proteome</keyword>
<dbReference type="InterPro" id="IPR003679">
    <property type="entry name" value="Amioglycoside_AcTrfase"/>
</dbReference>
<accession>A0ABS3QS50</accession>
<reference evidence="5 6" key="1">
    <citation type="submission" date="2021-03" db="EMBL/GenBank/DDBJ databases">
        <authorList>
            <person name="Kanchanasin P."/>
            <person name="Saeng-In P."/>
            <person name="Phongsopitanun W."/>
            <person name="Yuki M."/>
            <person name="Kudo T."/>
            <person name="Ohkuma M."/>
            <person name="Tanasupawat S."/>
        </authorList>
    </citation>
    <scope>NUCLEOTIDE SEQUENCE [LARGE SCALE GENOMIC DNA]</scope>
    <source>
        <strain evidence="5 6">L46</strain>
    </source>
</reference>
<keyword evidence="4" id="KW-0046">Antibiotic resistance</keyword>
<evidence type="ECO:0000313" key="5">
    <source>
        <dbReference type="EMBL" id="MBO2436577.1"/>
    </source>
</evidence>
<evidence type="ECO:0000256" key="1">
    <source>
        <dbReference type="ARBA" id="ARBA00006383"/>
    </source>
</evidence>
<dbReference type="Proteomes" id="UP000666915">
    <property type="component" value="Unassembled WGS sequence"/>
</dbReference>
<sequence length="271" mass="28938">MCGGPPGARAASDRASLAEDLRALGVEPGSRLLVHASLRRVGRVEGGAGTVAAALGDVLGPAGTIVVPTATSDNSDTSRAFLARTRGMSEDERRRHLRTMPPFDPMTTPSTGMGALAEHVRTSPGAVRSAHPQTSFAALHARAGFFAGDHDPACHLGERSPLARLYEAGASILLLGVGYASCTALHLAEYRYRQDPPTRWYGCMVLRGGRPEWWRYRDVVLDDGDFPEIGAALDRTRHVVKGRVGAAGARLLPLRQAVDFAAGWMAHARTR</sequence>
<evidence type="ECO:0000256" key="2">
    <source>
        <dbReference type="ARBA" id="ARBA00022679"/>
    </source>
</evidence>
<protein>
    <recommendedName>
        <fullName evidence="4">Aminoglycoside N(3)-acetyltransferase</fullName>
        <ecNumber evidence="4">2.3.1.-</ecNumber>
    </recommendedName>
</protein>
<dbReference type="Pfam" id="PF02522">
    <property type="entry name" value="Antibiotic_NAT"/>
    <property type="match status" value="1"/>
</dbReference>
<dbReference type="SUPFAM" id="SSF110710">
    <property type="entry name" value="TTHA0583/YokD-like"/>
    <property type="match status" value="1"/>
</dbReference>
<organism evidence="5 6">
    <name type="scientific">Actinomadura nitritigenes</name>
    <dbReference type="NCBI Taxonomy" id="134602"/>
    <lineage>
        <taxon>Bacteria</taxon>
        <taxon>Bacillati</taxon>
        <taxon>Actinomycetota</taxon>
        <taxon>Actinomycetes</taxon>
        <taxon>Streptosporangiales</taxon>
        <taxon>Thermomonosporaceae</taxon>
        <taxon>Actinomadura</taxon>
    </lineage>
</organism>
<dbReference type="EMBL" id="JAGEOK010000002">
    <property type="protein sequence ID" value="MBO2436577.1"/>
    <property type="molecule type" value="Genomic_DNA"/>
</dbReference>
<dbReference type="EC" id="2.3.1.-" evidence="4"/>
<evidence type="ECO:0000256" key="3">
    <source>
        <dbReference type="ARBA" id="ARBA00023315"/>
    </source>
</evidence>
<dbReference type="PANTHER" id="PTHR11104:SF0">
    <property type="entry name" value="SPBETA PROPHAGE-DERIVED AMINOGLYCOSIDE N(3')-ACETYLTRANSFERASE-LIKE PROTEIN YOKD"/>
    <property type="match status" value="1"/>
</dbReference>